<keyword evidence="3" id="KW-1003">Cell membrane</keyword>
<evidence type="ECO:0000313" key="10">
    <source>
        <dbReference type="EMBL" id="CDR96831.1"/>
    </source>
</evidence>
<dbReference type="PROSITE" id="PS51701">
    <property type="entry name" value="6_CYS"/>
    <property type="match status" value="1"/>
</dbReference>
<keyword evidence="7" id="KW-0325">Glycoprotein</keyword>
<dbReference type="VEuPathDB" id="PiroplasmaDB:BBBOND_0307350"/>
<name>A0A061D840_BABBI</name>
<evidence type="ECO:0000256" key="3">
    <source>
        <dbReference type="ARBA" id="ARBA00022475"/>
    </source>
</evidence>
<evidence type="ECO:0000256" key="5">
    <source>
        <dbReference type="ARBA" id="ARBA00023136"/>
    </source>
</evidence>
<dbReference type="InterPro" id="IPR038160">
    <property type="entry name" value="6_CYS_dom_sf"/>
</dbReference>
<keyword evidence="5" id="KW-0472">Membrane</keyword>
<protein>
    <recommendedName>
        <fullName evidence="9">6-Cys domain-containing protein</fullName>
    </recommendedName>
</protein>
<keyword evidence="6" id="KW-1015">Disulfide bond</keyword>
<evidence type="ECO:0000313" key="11">
    <source>
        <dbReference type="Proteomes" id="UP000033188"/>
    </source>
</evidence>
<proteinExistence type="predicted"/>
<evidence type="ECO:0000256" key="6">
    <source>
        <dbReference type="ARBA" id="ARBA00023157"/>
    </source>
</evidence>
<evidence type="ECO:0000256" key="2">
    <source>
        <dbReference type="ARBA" id="ARBA00004241"/>
    </source>
</evidence>
<accession>A0A061D840</accession>
<evidence type="ECO:0000259" key="9">
    <source>
        <dbReference type="PROSITE" id="PS51701"/>
    </source>
</evidence>
<evidence type="ECO:0000256" key="8">
    <source>
        <dbReference type="SAM" id="SignalP"/>
    </source>
</evidence>
<keyword evidence="11" id="KW-1185">Reference proteome</keyword>
<evidence type="ECO:0000256" key="4">
    <source>
        <dbReference type="ARBA" id="ARBA00022729"/>
    </source>
</evidence>
<dbReference type="Gene3D" id="2.60.40.2860">
    <property type="match status" value="1"/>
</dbReference>
<comment type="subcellular location">
    <subcellularLocation>
        <location evidence="1">Cell membrane</location>
    </subcellularLocation>
    <subcellularLocation>
        <location evidence="2">Cell surface</location>
    </subcellularLocation>
</comment>
<dbReference type="RefSeq" id="XP_012769017.1">
    <property type="nucleotide sequence ID" value="XM_012913563.1"/>
</dbReference>
<evidence type="ECO:0000256" key="7">
    <source>
        <dbReference type="ARBA" id="ARBA00023180"/>
    </source>
</evidence>
<organism evidence="10 11">
    <name type="scientific">Babesia bigemina</name>
    <dbReference type="NCBI Taxonomy" id="5866"/>
    <lineage>
        <taxon>Eukaryota</taxon>
        <taxon>Sar</taxon>
        <taxon>Alveolata</taxon>
        <taxon>Apicomplexa</taxon>
        <taxon>Aconoidasida</taxon>
        <taxon>Piroplasmida</taxon>
        <taxon>Babesiidae</taxon>
        <taxon>Babesia</taxon>
    </lineage>
</organism>
<dbReference type="EMBL" id="LK391709">
    <property type="protein sequence ID" value="CDR96831.1"/>
    <property type="molecule type" value="Genomic_DNA"/>
</dbReference>
<dbReference type="GeneID" id="24565372"/>
<dbReference type="InterPro" id="IPR010884">
    <property type="entry name" value="6_CYS_dom"/>
</dbReference>
<dbReference type="GO" id="GO:0005886">
    <property type="term" value="C:plasma membrane"/>
    <property type="evidence" value="ECO:0007669"/>
    <property type="project" value="UniProtKB-SubCell"/>
</dbReference>
<keyword evidence="4 8" id="KW-0732">Signal</keyword>
<evidence type="ECO:0000256" key="1">
    <source>
        <dbReference type="ARBA" id="ARBA00004236"/>
    </source>
</evidence>
<dbReference type="Pfam" id="PF07422">
    <property type="entry name" value="s48_45"/>
    <property type="match status" value="1"/>
</dbReference>
<feature type="signal peptide" evidence="8">
    <location>
        <begin position="1"/>
        <end position="20"/>
    </location>
</feature>
<dbReference type="AlphaFoldDB" id="A0A061D840"/>
<feature type="chain" id="PRO_5001596075" description="6-Cys domain-containing protein" evidence="8">
    <location>
        <begin position="21"/>
        <end position="946"/>
    </location>
</feature>
<gene>
    <name evidence="10" type="ORF">BBBOND_0307350</name>
</gene>
<dbReference type="KEGG" id="bbig:BBBOND_0307350"/>
<sequence length="946" mass="106286">MRTLLVLGALLAHSIGCVIAFRCDFVKQDDLLTRNALAMCKMDVDDDSSLALLCPRRVNETEYVIHPQRTSDERANINTFVNRNGKFRSVPLSEVVRNEWSHKLAELESNMEQTTLKLTLPAQAVFAITERRLMFICGPKDLVLSEALQRHLYRLKDFDRMQALPWNSASLLVQEIAKIGKGLGVFFLYRGHIHLPLQGCGTRPSPLFSLDSEVTVDPITGVRSCVVDPMSQSPIGFVCEGRLEPADCMRSLIDHEGEVVAAPEPHSHLDFNNNKPWVVAKYFNGLALPPIDGQCRCVDSETGEVKARIEIRSKSEYVCDIADVVNRNRFGPMHGNWCSVVLHPGSTLTIRFPGGDVDSESGDDDFDEDVSTPPFSQLPPTYEHKNGFWPKDLTMLRQLSTPYGINVYDEIAYHKAVVGDALELDVSQMSRGEIKLKYNVGKPFALKGGLNSFFYHWTSISRNENVFERIRAIGNISFAFTHPYKMIGCDSGAERVFDSKRNVRYCLTKSMGNGIGDIHVCWLYIRIDDSHAGIRCAPDEELLPNNCEFSGYDLYSNTIMPFNRSVRSRVSHNIPGFQVFDFDPNDRSALSYACSCVDKLGYEKSRLILEYNLQDRYTYTLRREDASIPLLPTLILPWDEFRLAGEWSTSPISMTLNYKPERSIKLEVGTTLFLSCKLDEGLCDDEDNCKVRPAWLPTLPAFKYYAVKQTPGGPKLVVTRYKDVIAGTEGGFEVLPTVSKPTYYNLRITSNRGAIIISKDPVLKHQVPMTFICGKQLDRSDFGLLDTGIYSPSIPQSTATSQRYTWHAIEVNVETTDPYMQGCGVTYESDELFKPETPKRYDAHGKSNFGCKIDIHAAKEAAFYCPAPYVLDPPDCFNQVLVEGEVKNLSDISKTLLASRSSHFVTLHSFSALMETGETLCHTPLLECRCVTVKGVVLSTIQIENY</sequence>
<dbReference type="GO" id="GO:0009986">
    <property type="term" value="C:cell surface"/>
    <property type="evidence" value="ECO:0007669"/>
    <property type="project" value="UniProtKB-SubCell"/>
</dbReference>
<feature type="domain" description="6-Cys" evidence="9">
    <location>
        <begin position="819"/>
        <end position="946"/>
    </location>
</feature>
<dbReference type="OrthoDB" id="365660at2759"/>
<dbReference type="Proteomes" id="UP000033188">
    <property type="component" value="Chromosome 3"/>
</dbReference>
<reference evidence="11" key="1">
    <citation type="journal article" date="2014" name="Nucleic Acids Res.">
        <title>The evolutionary dynamics of variant antigen genes in Babesia reveal a history of genomic innovation underlying host-parasite interaction.</title>
        <authorList>
            <person name="Jackson A.P."/>
            <person name="Otto T.D."/>
            <person name="Darby A."/>
            <person name="Ramaprasad A."/>
            <person name="Xia D."/>
            <person name="Echaide I.E."/>
            <person name="Farber M."/>
            <person name="Gahlot S."/>
            <person name="Gamble J."/>
            <person name="Gupta D."/>
            <person name="Gupta Y."/>
            <person name="Jackson L."/>
            <person name="Malandrin L."/>
            <person name="Malas T.B."/>
            <person name="Moussa E."/>
            <person name="Nair M."/>
            <person name="Reid A.J."/>
            <person name="Sanders M."/>
            <person name="Sharma J."/>
            <person name="Tracey A."/>
            <person name="Quail M.A."/>
            <person name="Weir W."/>
            <person name="Wastling J.M."/>
            <person name="Hall N."/>
            <person name="Willadsen P."/>
            <person name="Lingelbach K."/>
            <person name="Shiels B."/>
            <person name="Tait A."/>
            <person name="Berriman M."/>
            <person name="Allred D.R."/>
            <person name="Pain A."/>
        </authorList>
    </citation>
    <scope>NUCLEOTIDE SEQUENCE [LARGE SCALE GENOMIC DNA]</scope>
    <source>
        <strain evidence="11">Bond</strain>
    </source>
</reference>